<feature type="signal peptide" evidence="1">
    <location>
        <begin position="1"/>
        <end position="18"/>
    </location>
</feature>
<dbReference type="PANTHER" id="PTHR34883:SF15">
    <property type="entry name" value="EXTRACELLULAR SERINE-RICH PROTEIN"/>
    <property type="match status" value="1"/>
</dbReference>
<gene>
    <name evidence="2" type="ORF">PLICRDRAFT_350142</name>
</gene>
<evidence type="ECO:0000256" key="1">
    <source>
        <dbReference type="SAM" id="SignalP"/>
    </source>
</evidence>
<dbReference type="EMBL" id="KN832569">
    <property type="protein sequence ID" value="KII84983.1"/>
    <property type="molecule type" value="Genomic_DNA"/>
</dbReference>
<evidence type="ECO:0000313" key="2">
    <source>
        <dbReference type="EMBL" id="KII84983.1"/>
    </source>
</evidence>
<dbReference type="InterPro" id="IPR052953">
    <property type="entry name" value="Ser-rich/MCO-related"/>
</dbReference>
<dbReference type="Proteomes" id="UP000053263">
    <property type="component" value="Unassembled WGS sequence"/>
</dbReference>
<dbReference type="OrthoDB" id="2331100at2759"/>
<dbReference type="PANTHER" id="PTHR34883">
    <property type="entry name" value="SERINE-RICH PROTEIN, PUTATIVE-RELATED-RELATED"/>
    <property type="match status" value="1"/>
</dbReference>
<reference evidence="2 3" key="1">
    <citation type="submission" date="2014-06" db="EMBL/GenBank/DDBJ databases">
        <title>Evolutionary Origins and Diversification of the Mycorrhizal Mutualists.</title>
        <authorList>
            <consortium name="DOE Joint Genome Institute"/>
            <consortium name="Mycorrhizal Genomics Consortium"/>
            <person name="Kohler A."/>
            <person name="Kuo A."/>
            <person name="Nagy L.G."/>
            <person name="Floudas D."/>
            <person name="Copeland A."/>
            <person name="Barry K.W."/>
            <person name="Cichocki N."/>
            <person name="Veneault-Fourrey C."/>
            <person name="LaButti K."/>
            <person name="Lindquist E.A."/>
            <person name="Lipzen A."/>
            <person name="Lundell T."/>
            <person name="Morin E."/>
            <person name="Murat C."/>
            <person name="Riley R."/>
            <person name="Ohm R."/>
            <person name="Sun H."/>
            <person name="Tunlid A."/>
            <person name="Henrissat B."/>
            <person name="Grigoriev I.V."/>
            <person name="Hibbett D.S."/>
            <person name="Martin F."/>
        </authorList>
    </citation>
    <scope>NUCLEOTIDE SEQUENCE [LARGE SCALE GENOMIC DNA]</scope>
    <source>
        <strain evidence="2 3">FD-325 SS-3</strain>
    </source>
</reference>
<dbReference type="InterPro" id="IPR008972">
    <property type="entry name" value="Cupredoxin"/>
</dbReference>
<dbReference type="CDD" id="cd00920">
    <property type="entry name" value="Cupredoxin"/>
    <property type="match status" value="1"/>
</dbReference>
<proteinExistence type="predicted"/>
<sequence>MRLLAAASALALAVTASAQNTTIQVGAAATAQGGAFVFNPSSVTAKNGSVITFQFTGSPGNHSVTQSSFSDPCDPLADGFDSGWVFIPPNTSSDFPSWNLTITDDSKPIWFYCKALIPSPHCKVGMVGAINAPSSGSNTFSAFQKAAESFSGTPGQGQGFLVGSGASASAAVGPLSGSIQGFGIPTATGPVSGAASSTSSSSGSAATNSASSASTIAANSMVVLVAAMLGITLA</sequence>
<dbReference type="AlphaFoldDB" id="A0A0C9T9N9"/>
<dbReference type="HOGENOM" id="CLU_053381_1_2_1"/>
<dbReference type="SUPFAM" id="SSF49503">
    <property type="entry name" value="Cupredoxins"/>
    <property type="match status" value="1"/>
</dbReference>
<protein>
    <recommendedName>
        <fullName evidence="4">Cupredoxin</fullName>
    </recommendedName>
</protein>
<feature type="chain" id="PRO_5002213576" description="Cupredoxin" evidence="1">
    <location>
        <begin position="19"/>
        <end position="234"/>
    </location>
</feature>
<keyword evidence="3" id="KW-1185">Reference proteome</keyword>
<accession>A0A0C9T9N9</accession>
<dbReference type="Gene3D" id="2.60.40.420">
    <property type="entry name" value="Cupredoxins - blue copper proteins"/>
    <property type="match status" value="1"/>
</dbReference>
<name>A0A0C9T9N9_PLICR</name>
<keyword evidence="1" id="KW-0732">Signal</keyword>
<evidence type="ECO:0000313" key="3">
    <source>
        <dbReference type="Proteomes" id="UP000053263"/>
    </source>
</evidence>
<evidence type="ECO:0008006" key="4">
    <source>
        <dbReference type="Google" id="ProtNLM"/>
    </source>
</evidence>
<organism evidence="2 3">
    <name type="scientific">Plicaturopsis crispa FD-325 SS-3</name>
    <dbReference type="NCBI Taxonomy" id="944288"/>
    <lineage>
        <taxon>Eukaryota</taxon>
        <taxon>Fungi</taxon>
        <taxon>Dikarya</taxon>
        <taxon>Basidiomycota</taxon>
        <taxon>Agaricomycotina</taxon>
        <taxon>Agaricomycetes</taxon>
        <taxon>Agaricomycetidae</taxon>
        <taxon>Amylocorticiales</taxon>
        <taxon>Amylocorticiaceae</taxon>
        <taxon>Plicatura</taxon>
        <taxon>Plicaturopsis crispa</taxon>
    </lineage>
</organism>